<comment type="caution">
    <text evidence="1">The sequence shown here is derived from an EMBL/GenBank/DDBJ whole genome shotgun (WGS) entry which is preliminary data.</text>
</comment>
<gene>
    <name evidence="1" type="ORF">CSSPJE1EN1_LOCUS25061</name>
</gene>
<proteinExistence type="predicted"/>
<keyword evidence="2" id="KW-1185">Reference proteome</keyword>
<evidence type="ECO:0000313" key="1">
    <source>
        <dbReference type="EMBL" id="CAK9249683.1"/>
    </source>
</evidence>
<organism evidence="1 2">
    <name type="scientific">Sphagnum jensenii</name>
    <dbReference type="NCBI Taxonomy" id="128206"/>
    <lineage>
        <taxon>Eukaryota</taxon>
        <taxon>Viridiplantae</taxon>
        <taxon>Streptophyta</taxon>
        <taxon>Embryophyta</taxon>
        <taxon>Bryophyta</taxon>
        <taxon>Sphagnophytina</taxon>
        <taxon>Sphagnopsida</taxon>
        <taxon>Sphagnales</taxon>
        <taxon>Sphagnaceae</taxon>
        <taxon>Sphagnum</taxon>
    </lineage>
</organism>
<name>A0ABP0V5N2_9BRYO</name>
<sequence>MVDYTNPTTQGAKVDTHGSQYVVNADAAGNLIGDQLLAATYWLQVVTPNSGPSAPGTASAYASLAAGIYNATPPTLTNGQQSALQLTSSGQLIVASQSTNDTNWGVVGANTLRTAAEIGNATGAANFNYGAINAQSLQVAAQLGNATGAIDYNFGAADAQTIRVAALIGNATGAASFNYGAVSAQTLQVAAQLGNATGAIDYNFGAADAQTIRVAALLGNAAGVIDYNYGAVGAQSVRVAAQLGNATGALDYNNGATDAQTLRTAANLAVAGANVSSTNPVPVYITSSSPGTLVNYYQTSVNVAAGASVNLTYTIPAGKTFTASKFWASGSGKIRVDVEASPDGTTYSTYWTGFNSTATPNISIDLFEPAEFQDSGTGSTIRIVITNRDLAAFDVFATITGTYQ</sequence>
<dbReference type="Proteomes" id="UP001497444">
    <property type="component" value="Unassembled WGS sequence"/>
</dbReference>
<protein>
    <submittedName>
        <fullName evidence="1">Uncharacterized protein</fullName>
    </submittedName>
</protein>
<reference evidence="1" key="1">
    <citation type="submission" date="2024-02" db="EMBL/GenBank/DDBJ databases">
        <authorList>
            <consortium name="ELIXIR-Norway"/>
            <consortium name="Elixir Norway"/>
        </authorList>
    </citation>
    <scope>NUCLEOTIDE SEQUENCE</scope>
</reference>
<dbReference type="EMBL" id="CAXAQS010000024">
    <property type="protein sequence ID" value="CAK9249683.1"/>
    <property type="molecule type" value="Genomic_DNA"/>
</dbReference>
<evidence type="ECO:0000313" key="2">
    <source>
        <dbReference type="Proteomes" id="UP001497444"/>
    </source>
</evidence>
<accession>A0ABP0V5N2</accession>